<dbReference type="Gene3D" id="1.10.601.10">
    <property type="entry name" value="RNA Polymerase Primary Sigma Factor"/>
    <property type="match status" value="1"/>
</dbReference>
<keyword evidence="3" id="KW-0731">Sigma factor</keyword>
<accession>X0TZA8</accession>
<dbReference type="GO" id="GO:0016987">
    <property type="term" value="F:sigma factor activity"/>
    <property type="evidence" value="ECO:0007669"/>
    <property type="project" value="UniProtKB-KW"/>
</dbReference>
<gene>
    <name evidence="8" type="ORF">S01H1_16394</name>
</gene>
<evidence type="ECO:0000256" key="5">
    <source>
        <dbReference type="ARBA" id="ARBA00023163"/>
    </source>
</evidence>
<dbReference type="Pfam" id="PF00140">
    <property type="entry name" value="Sigma70_r1_2"/>
    <property type="match status" value="1"/>
</dbReference>
<evidence type="ECO:0000256" key="1">
    <source>
        <dbReference type="ARBA" id="ARBA00007788"/>
    </source>
</evidence>
<dbReference type="GO" id="GO:0003677">
    <property type="term" value="F:DNA binding"/>
    <property type="evidence" value="ECO:0007669"/>
    <property type="project" value="UniProtKB-KW"/>
</dbReference>
<dbReference type="InterPro" id="IPR014284">
    <property type="entry name" value="RNA_pol_sigma-70_dom"/>
</dbReference>
<reference evidence="8" key="1">
    <citation type="journal article" date="2014" name="Front. Microbiol.">
        <title>High frequency of phylogenetically diverse reductive dehalogenase-homologous genes in deep subseafloor sedimentary metagenomes.</title>
        <authorList>
            <person name="Kawai M."/>
            <person name="Futagami T."/>
            <person name="Toyoda A."/>
            <person name="Takaki Y."/>
            <person name="Nishi S."/>
            <person name="Hori S."/>
            <person name="Arai W."/>
            <person name="Tsubouchi T."/>
            <person name="Morono Y."/>
            <person name="Uchiyama I."/>
            <person name="Ito T."/>
            <person name="Fujiyama A."/>
            <person name="Inagaki F."/>
            <person name="Takami H."/>
        </authorList>
    </citation>
    <scope>NUCLEOTIDE SEQUENCE</scope>
    <source>
        <strain evidence="8">Expedition CK06-06</strain>
    </source>
</reference>
<dbReference type="PRINTS" id="PR00046">
    <property type="entry name" value="SIGMA70FCT"/>
</dbReference>
<evidence type="ECO:0000256" key="4">
    <source>
        <dbReference type="ARBA" id="ARBA00023125"/>
    </source>
</evidence>
<feature type="coiled-coil region" evidence="6">
    <location>
        <begin position="264"/>
        <end position="295"/>
    </location>
</feature>
<feature type="domain" description="RNA polymerase sigma-70" evidence="7">
    <location>
        <begin position="263"/>
        <end position="289"/>
    </location>
</feature>
<comment type="similarity">
    <text evidence="1">Belongs to the sigma-70 factor family.</text>
</comment>
<dbReference type="SUPFAM" id="SSF88946">
    <property type="entry name" value="Sigma2 domain of RNA polymerase sigma factors"/>
    <property type="match status" value="1"/>
</dbReference>
<organism evidence="8">
    <name type="scientific">marine sediment metagenome</name>
    <dbReference type="NCBI Taxonomy" id="412755"/>
    <lineage>
        <taxon>unclassified sequences</taxon>
        <taxon>metagenomes</taxon>
        <taxon>ecological metagenomes</taxon>
    </lineage>
</organism>
<dbReference type="Gene3D" id="1.10.10.10">
    <property type="entry name" value="Winged helix-like DNA-binding domain superfamily/Winged helix DNA-binding domain"/>
    <property type="match status" value="2"/>
</dbReference>
<dbReference type="AlphaFoldDB" id="X0TZA8"/>
<dbReference type="InterPro" id="IPR050239">
    <property type="entry name" value="Sigma-70_RNA_pol_init_factors"/>
</dbReference>
<dbReference type="InterPro" id="IPR036388">
    <property type="entry name" value="WH-like_DNA-bd_sf"/>
</dbReference>
<keyword evidence="2" id="KW-0805">Transcription regulation</keyword>
<evidence type="ECO:0000256" key="3">
    <source>
        <dbReference type="ARBA" id="ARBA00023082"/>
    </source>
</evidence>
<dbReference type="Pfam" id="PF04545">
    <property type="entry name" value="Sigma70_r4"/>
    <property type="match status" value="1"/>
</dbReference>
<protein>
    <recommendedName>
        <fullName evidence="7">RNA polymerase sigma-70 domain-containing protein</fullName>
    </recommendedName>
</protein>
<comment type="caution">
    <text evidence="8">The sequence shown here is derived from an EMBL/GenBank/DDBJ whole genome shotgun (WGS) entry which is preliminary data.</text>
</comment>
<evidence type="ECO:0000259" key="7">
    <source>
        <dbReference type="PROSITE" id="PS00716"/>
    </source>
</evidence>
<evidence type="ECO:0000256" key="6">
    <source>
        <dbReference type="SAM" id="Coils"/>
    </source>
</evidence>
<evidence type="ECO:0000313" key="8">
    <source>
        <dbReference type="EMBL" id="GAF81475.1"/>
    </source>
</evidence>
<dbReference type="PROSITE" id="PS00716">
    <property type="entry name" value="SIGMA70_2"/>
    <property type="match status" value="1"/>
</dbReference>
<keyword evidence="4" id="KW-0238">DNA-binding</keyword>
<evidence type="ECO:0000256" key="2">
    <source>
        <dbReference type="ARBA" id="ARBA00023015"/>
    </source>
</evidence>
<dbReference type="EMBL" id="BARS01008624">
    <property type="protein sequence ID" value="GAF81475.1"/>
    <property type="molecule type" value="Genomic_DNA"/>
</dbReference>
<dbReference type="InterPro" id="IPR000943">
    <property type="entry name" value="RNA_pol_sigma70"/>
</dbReference>
<dbReference type="PANTHER" id="PTHR30603:SF60">
    <property type="entry name" value="RNA POLYMERASE SIGMA FACTOR RPOD"/>
    <property type="match status" value="1"/>
</dbReference>
<dbReference type="InterPro" id="IPR007624">
    <property type="entry name" value="RNA_pol_sigma70_r3"/>
</dbReference>
<dbReference type="InterPro" id="IPR013325">
    <property type="entry name" value="RNA_pol_sigma_r2"/>
</dbReference>
<keyword evidence="6" id="KW-0175">Coiled coil</keyword>
<dbReference type="InterPro" id="IPR007630">
    <property type="entry name" value="RNA_pol_sigma70_r4"/>
</dbReference>
<dbReference type="Pfam" id="PF04542">
    <property type="entry name" value="Sigma70_r2"/>
    <property type="match status" value="1"/>
</dbReference>
<dbReference type="Pfam" id="PF04539">
    <property type="entry name" value="Sigma70_r3"/>
    <property type="match status" value="1"/>
</dbReference>
<dbReference type="PANTHER" id="PTHR30603">
    <property type="entry name" value="RNA POLYMERASE SIGMA FACTOR RPO"/>
    <property type="match status" value="1"/>
</dbReference>
<name>X0TZA8_9ZZZZ</name>
<sequence>MASKLESAIGDYLRQIRHYPLLTAEEERELATHIRSVAESEARLAQGEIGVEEHERLQRRAGQARDHMIQANLRLVISVAKNFRNRGLPMEDLINEGNVGLVHAVDRFDPSVGSRFSTYASYWIDQAIRRAVQSGTQMIHIPGYLMEQIGAMKLAMRELEEQLGRAPTVNELATHLEISPRKAAAISHAIQACTCPSQAGTAEDGSSVTDSLPDTRVPQPFEAVFSESDADFVSRMLLRITDREALVLKLRYGLSERNGKRMTLKQIGEEVGLTRERVRQIEREAKRKLEEYIEEYP</sequence>
<dbReference type="NCBIfam" id="TIGR02937">
    <property type="entry name" value="sigma70-ECF"/>
    <property type="match status" value="1"/>
</dbReference>
<proteinExistence type="inferred from homology"/>
<keyword evidence="5" id="KW-0804">Transcription</keyword>
<dbReference type="GO" id="GO:0006352">
    <property type="term" value="P:DNA-templated transcription initiation"/>
    <property type="evidence" value="ECO:0007669"/>
    <property type="project" value="InterPro"/>
</dbReference>
<dbReference type="InterPro" id="IPR013324">
    <property type="entry name" value="RNA_pol_sigma_r3/r4-like"/>
</dbReference>
<dbReference type="CDD" id="cd06171">
    <property type="entry name" value="Sigma70_r4"/>
    <property type="match status" value="1"/>
</dbReference>
<dbReference type="InterPro" id="IPR007627">
    <property type="entry name" value="RNA_pol_sigma70_r2"/>
</dbReference>
<dbReference type="InterPro" id="IPR009042">
    <property type="entry name" value="RNA_pol_sigma70_r1_2"/>
</dbReference>
<dbReference type="SUPFAM" id="SSF88659">
    <property type="entry name" value="Sigma3 and sigma4 domains of RNA polymerase sigma factors"/>
    <property type="match status" value="2"/>
</dbReference>